<feature type="domain" description="AB hydrolase-1" evidence="1">
    <location>
        <begin position="20"/>
        <end position="261"/>
    </location>
</feature>
<keyword evidence="3" id="KW-1185">Reference proteome</keyword>
<keyword evidence="2" id="KW-0378">Hydrolase</keyword>
<dbReference type="Gene3D" id="3.40.50.1820">
    <property type="entry name" value="alpha/beta hydrolase"/>
    <property type="match status" value="1"/>
</dbReference>
<dbReference type="InterPro" id="IPR029058">
    <property type="entry name" value="AB_hydrolase_fold"/>
</dbReference>
<dbReference type="GO" id="GO:0016787">
    <property type="term" value="F:hydrolase activity"/>
    <property type="evidence" value="ECO:0007669"/>
    <property type="project" value="UniProtKB-KW"/>
</dbReference>
<gene>
    <name evidence="2" type="ORF">AADG42_03525</name>
</gene>
<dbReference type="Pfam" id="PF00561">
    <property type="entry name" value="Abhydrolase_1"/>
    <property type="match status" value="1"/>
</dbReference>
<evidence type="ECO:0000313" key="2">
    <source>
        <dbReference type="EMBL" id="XAN06416.1"/>
    </source>
</evidence>
<dbReference type="SUPFAM" id="SSF53474">
    <property type="entry name" value="alpha/beta-Hydrolases"/>
    <property type="match status" value="1"/>
</dbReference>
<evidence type="ECO:0000313" key="3">
    <source>
        <dbReference type="Proteomes" id="UP001442841"/>
    </source>
</evidence>
<dbReference type="PANTHER" id="PTHR43689:SF8">
    <property type="entry name" value="ALPHA_BETA-HYDROLASES SUPERFAMILY PROTEIN"/>
    <property type="match status" value="1"/>
</dbReference>
<dbReference type="InterPro" id="IPR000073">
    <property type="entry name" value="AB_hydrolase_1"/>
</dbReference>
<accession>A0ABZ3FK60</accession>
<organism evidence="2 3">
    <name type="scientific">Ammonicoccus fulvus</name>
    <dbReference type="NCBI Taxonomy" id="3138240"/>
    <lineage>
        <taxon>Bacteria</taxon>
        <taxon>Bacillati</taxon>
        <taxon>Actinomycetota</taxon>
        <taxon>Actinomycetes</taxon>
        <taxon>Propionibacteriales</taxon>
        <taxon>Propionibacteriaceae</taxon>
        <taxon>Ammonicoccus</taxon>
    </lineage>
</organism>
<dbReference type="Proteomes" id="UP001442841">
    <property type="component" value="Chromosome"/>
</dbReference>
<reference evidence="2 3" key="1">
    <citation type="submission" date="2024-04" db="EMBL/GenBank/DDBJ databases">
        <title>Isolation of an actinomycete strain from pig manure.</title>
        <authorList>
            <person name="Gong T."/>
            <person name="Yu Z."/>
            <person name="An M."/>
            <person name="Wei C."/>
            <person name="Yang W."/>
            <person name="Liu L."/>
        </authorList>
    </citation>
    <scope>NUCLEOTIDE SEQUENCE [LARGE SCALE GENOMIC DNA]</scope>
    <source>
        <strain evidence="2 3">ZF39</strain>
    </source>
</reference>
<proteinExistence type="predicted"/>
<dbReference type="EMBL" id="CP154795">
    <property type="protein sequence ID" value="XAN06416.1"/>
    <property type="molecule type" value="Genomic_DNA"/>
</dbReference>
<evidence type="ECO:0000259" key="1">
    <source>
        <dbReference type="Pfam" id="PF00561"/>
    </source>
</evidence>
<name>A0ABZ3FK60_9ACTN</name>
<sequence>MPVVELTSGPIEYAESGEGPVLVLTHGFPMTGTQWRKVTPLLPDYRCILPTLPLGAHRFPMHPDADLGQLGQARILAEFLDRLELNDVTLAMNDWGGPQFLVHLGLDHRIGRLAFVSCEAFDNFPPAPARPLINLLTLPGGSWLVSRLLRTRLVRHHPRALGGLTRAGVPDEVMDDWFAPALADPAIRRDMVKFAKGTPGRATLLEWSEALRRFDHPALVAWGAEDSMMPREHAERLVDLLPDARLEIIPGAATLIPEDNPEALTRVLRKFLAETT</sequence>
<dbReference type="RefSeq" id="WP_425307846.1">
    <property type="nucleotide sequence ID" value="NZ_CP154795.1"/>
</dbReference>
<protein>
    <submittedName>
        <fullName evidence="2">Alpha/beta hydrolase</fullName>
    </submittedName>
</protein>
<dbReference type="PANTHER" id="PTHR43689">
    <property type="entry name" value="HYDROLASE"/>
    <property type="match status" value="1"/>
</dbReference>